<gene>
    <name evidence="4" type="ORF">RC54_15200</name>
</gene>
<feature type="domain" description="DUF6538" evidence="3">
    <location>
        <begin position="26"/>
        <end position="83"/>
    </location>
</feature>
<dbReference type="InterPro" id="IPR011010">
    <property type="entry name" value="DNA_brk_join_enz"/>
</dbReference>
<dbReference type="InterPro" id="IPR046668">
    <property type="entry name" value="DUF6538"/>
</dbReference>
<organism evidence="4 5">
    <name type="scientific">Herbaspirillum rubrisubalbicans</name>
    <dbReference type="NCBI Taxonomy" id="80842"/>
    <lineage>
        <taxon>Bacteria</taxon>
        <taxon>Pseudomonadati</taxon>
        <taxon>Pseudomonadota</taxon>
        <taxon>Betaproteobacteria</taxon>
        <taxon>Burkholderiales</taxon>
        <taxon>Oxalobacteraceae</taxon>
        <taxon>Herbaspirillum</taxon>
    </lineage>
</organism>
<dbReference type="SUPFAM" id="SSF56349">
    <property type="entry name" value="DNA breaking-rejoining enzymes"/>
    <property type="match status" value="1"/>
</dbReference>
<evidence type="ECO:0000259" key="3">
    <source>
        <dbReference type="Pfam" id="PF20172"/>
    </source>
</evidence>
<accession>A0AAD0UDU3</accession>
<protein>
    <recommendedName>
        <fullName evidence="3">DUF6538 domain-containing protein</fullName>
    </recommendedName>
</protein>
<name>A0AAD0UDU3_9BURK</name>
<evidence type="ECO:0000256" key="2">
    <source>
        <dbReference type="SAM" id="MobiDB-lite"/>
    </source>
</evidence>
<dbReference type="EMBL" id="CP024996">
    <property type="protein sequence ID" value="AYR25089.1"/>
    <property type="molecule type" value="Genomic_DNA"/>
</dbReference>
<sequence>MAGTKHRKQLEALHTERAPMPPNLKKSKTGIYTYRKVLPADVRHVFENKSEIKRSLGDNREQAMLAYHRIEAEIGQKIESARQQAESEKNFEAHLQKPRSQRQPVRIKGDTPNLGASIAKWTMDAMAAEMQARREGTFDDYEDVNKQIETNVPIINKALATGKVKPWRSQIELWLAGKGYYLDATEAQVQTLTIEYLRLLKKAYEVLALRQQGEDVEFEVILPEGPLLRPVWEPKEVYVAPLSSQPRSPKLSDVIPLYEKHLSIVQRKTRTTRLSWWRRLVDFCDDKPIQEVTKTDIYAFFETRLKASGDDNWTMDTNSKVKREFIFVFSLADAHGITNENPASALRAMPQISAEDEKKRRKPRYPFTDEKLNTIFASEWYDPDSEKMRGRMKWDLAARYWIPLICLHHGLRVREATQIGILTFLFVQQQTR</sequence>
<evidence type="ECO:0000256" key="1">
    <source>
        <dbReference type="ARBA" id="ARBA00023125"/>
    </source>
</evidence>
<dbReference type="InterPro" id="IPR010998">
    <property type="entry name" value="Integrase_recombinase_N"/>
</dbReference>
<evidence type="ECO:0000313" key="5">
    <source>
        <dbReference type="Proteomes" id="UP000269199"/>
    </source>
</evidence>
<reference evidence="4 5" key="1">
    <citation type="submission" date="2017-11" db="EMBL/GenBank/DDBJ databases">
        <title>Complete genome sequence of Herbaspirillum rubrisubalbicans DSM 11543.</title>
        <authorList>
            <person name="Chen M."/>
            <person name="An Q."/>
        </authorList>
    </citation>
    <scope>NUCLEOTIDE SEQUENCE [LARGE SCALE GENOMIC DNA]</scope>
    <source>
        <strain evidence="4 5">DSM 11543</strain>
    </source>
</reference>
<feature type="compositionally biased region" description="Basic and acidic residues" evidence="2">
    <location>
        <begin position="86"/>
        <end position="95"/>
    </location>
</feature>
<dbReference type="Proteomes" id="UP000269199">
    <property type="component" value="Chromosome"/>
</dbReference>
<dbReference type="Gene3D" id="1.10.150.130">
    <property type="match status" value="1"/>
</dbReference>
<dbReference type="Pfam" id="PF20172">
    <property type="entry name" value="DUF6538"/>
    <property type="match status" value="1"/>
</dbReference>
<dbReference type="AlphaFoldDB" id="A0AAD0UDU3"/>
<evidence type="ECO:0000313" key="4">
    <source>
        <dbReference type="EMBL" id="AYR25089.1"/>
    </source>
</evidence>
<proteinExistence type="predicted"/>
<feature type="region of interest" description="Disordered" evidence="2">
    <location>
        <begin position="86"/>
        <end position="109"/>
    </location>
</feature>
<dbReference type="GO" id="GO:0003677">
    <property type="term" value="F:DNA binding"/>
    <property type="evidence" value="ECO:0007669"/>
    <property type="project" value="UniProtKB-KW"/>
</dbReference>
<feature type="region of interest" description="Disordered" evidence="2">
    <location>
        <begin position="1"/>
        <end position="27"/>
    </location>
</feature>
<keyword evidence="1" id="KW-0238">DNA-binding</keyword>